<evidence type="ECO:0000313" key="1">
    <source>
        <dbReference type="EMBL" id="KAL3310836.1"/>
    </source>
</evidence>
<proteinExistence type="predicted"/>
<evidence type="ECO:0000313" key="2">
    <source>
        <dbReference type="Proteomes" id="UP001626550"/>
    </source>
</evidence>
<keyword evidence="2" id="KW-1185">Reference proteome</keyword>
<dbReference type="EMBL" id="JBJKFK010002623">
    <property type="protein sequence ID" value="KAL3310836.1"/>
    <property type="molecule type" value="Genomic_DNA"/>
</dbReference>
<sequence>MEVQSINSLQLVTGTSFPTRSVSQHSLHESRKHLLLGNFIPETRYSQSSRGKLALSLAKSKAVKKSQCNEWPAFLLASIAQQTLDFINMTNSPLQIDQAYSSMYEILSALMLL</sequence>
<gene>
    <name evidence="1" type="ORF">Ciccas_010591</name>
</gene>
<accession>A0ABD2PYC0</accession>
<name>A0ABD2PYC0_9PLAT</name>
<reference evidence="1 2" key="1">
    <citation type="submission" date="2024-11" db="EMBL/GenBank/DDBJ databases">
        <title>Adaptive evolution of stress response genes in parasites aligns with host niche diversity.</title>
        <authorList>
            <person name="Hahn C."/>
            <person name="Resl P."/>
        </authorList>
    </citation>
    <scope>NUCLEOTIDE SEQUENCE [LARGE SCALE GENOMIC DNA]</scope>
    <source>
        <strain evidence="1">EGGRZ-B1_66</strain>
        <tissue evidence="1">Body</tissue>
    </source>
</reference>
<comment type="caution">
    <text evidence="1">The sequence shown here is derived from an EMBL/GenBank/DDBJ whole genome shotgun (WGS) entry which is preliminary data.</text>
</comment>
<protein>
    <submittedName>
        <fullName evidence="1">Uncharacterized protein</fullName>
    </submittedName>
</protein>
<dbReference type="Proteomes" id="UP001626550">
    <property type="component" value="Unassembled WGS sequence"/>
</dbReference>
<organism evidence="1 2">
    <name type="scientific">Cichlidogyrus casuarinus</name>
    <dbReference type="NCBI Taxonomy" id="1844966"/>
    <lineage>
        <taxon>Eukaryota</taxon>
        <taxon>Metazoa</taxon>
        <taxon>Spiralia</taxon>
        <taxon>Lophotrochozoa</taxon>
        <taxon>Platyhelminthes</taxon>
        <taxon>Monogenea</taxon>
        <taxon>Monopisthocotylea</taxon>
        <taxon>Dactylogyridea</taxon>
        <taxon>Ancyrocephalidae</taxon>
        <taxon>Cichlidogyrus</taxon>
    </lineage>
</organism>
<dbReference type="AlphaFoldDB" id="A0ABD2PYC0"/>